<feature type="domain" description="DotM C-terminal cytoplasmic" evidence="3">
    <location>
        <begin position="182"/>
        <end position="338"/>
    </location>
</feature>
<gene>
    <name evidence="4" type="ORF">ERS008530_03893</name>
</gene>
<keyword evidence="2" id="KW-0472">Membrane</keyword>
<keyword evidence="2" id="KW-1133">Transmembrane helix</keyword>
<evidence type="ECO:0000259" key="3">
    <source>
        <dbReference type="Pfam" id="PF23127"/>
    </source>
</evidence>
<name>A0A0T9MUL3_YERIN</name>
<feature type="compositionally biased region" description="Polar residues" evidence="1">
    <location>
        <begin position="406"/>
        <end position="418"/>
    </location>
</feature>
<protein>
    <submittedName>
        <fullName evidence="4">Type IV secretion system protein IcmP/DotM</fullName>
    </submittedName>
</protein>
<dbReference type="Pfam" id="PF23127">
    <property type="entry name" value="DotM_C"/>
    <property type="match status" value="1"/>
</dbReference>
<dbReference type="InterPro" id="IPR056464">
    <property type="entry name" value="DotM_C"/>
</dbReference>
<feature type="compositionally biased region" description="Acidic residues" evidence="1">
    <location>
        <begin position="387"/>
        <end position="398"/>
    </location>
</feature>
<dbReference type="EMBL" id="CPZJ01000019">
    <property type="protein sequence ID" value="CNG49060.1"/>
    <property type="molecule type" value="Genomic_DNA"/>
</dbReference>
<evidence type="ECO:0000256" key="2">
    <source>
        <dbReference type="SAM" id="Phobius"/>
    </source>
</evidence>
<evidence type="ECO:0000313" key="4">
    <source>
        <dbReference type="EMBL" id="CNG49060.1"/>
    </source>
</evidence>
<proteinExistence type="predicted"/>
<reference evidence="4 5" key="1">
    <citation type="submission" date="2015-03" db="EMBL/GenBank/DDBJ databases">
        <authorList>
            <person name="Murphy D."/>
        </authorList>
    </citation>
    <scope>NUCLEOTIDE SEQUENCE [LARGE SCALE GENOMIC DNA]</scope>
    <source>
        <strain evidence="4 5">BR165/97</strain>
    </source>
</reference>
<sequence length="442" mass="50087">MSTRAVHPQQGQEYGLMFIAIALMFIFLIWIYQPPIMYGCIWLIYQLWSLCDFPRIHIYVAERINLLALAGNQVNNMTWGEFIAVMNRTAGILMVPLSIIVVGSMLAIRNHPRNLTRRHIDVYTLPHIMAQFSPSIIPALCYGDKKTQLLNCDPPEHRSAQSPDEFAIQHQLVIGERLDRTRAQTVFEQQLGTPLKDFSSFNAHERALVAVFGLQVFFNDRKGAQKLLDSLNRSCLIKSRRDKGQKGYPVLRLANDAFYKVANSPVAVRWLRHYSSTRTALSALHDRDLRLPGANFRWLKGLDRTLWYALTSSGRPKVFIEGAGVIAAAKWETLIAEISEKFRVTIPVPATRMDIAIEGLLADSRRIGLVLEEREAQSESRAKEHDSEDEDEDEDDSDIVILRSSPIKSESPNSTTSIPKDDEPAVQPTKSAPRAPFRPKKR</sequence>
<feature type="transmembrane region" description="Helical" evidence="2">
    <location>
        <begin position="89"/>
        <end position="108"/>
    </location>
</feature>
<organism evidence="4 5">
    <name type="scientific">Yersinia intermedia</name>
    <dbReference type="NCBI Taxonomy" id="631"/>
    <lineage>
        <taxon>Bacteria</taxon>
        <taxon>Pseudomonadati</taxon>
        <taxon>Pseudomonadota</taxon>
        <taxon>Gammaproteobacteria</taxon>
        <taxon>Enterobacterales</taxon>
        <taxon>Yersiniaceae</taxon>
        <taxon>Yersinia</taxon>
    </lineage>
</organism>
<dbReference type="Proteomes" id="UP000038750">
    <property type="component" value="Unassembled WGS sequence"/>
</dbReference>
<keyword evidence="2" id="KW-0812">Transmembrane</keyword>
<evidence type="ECO:0000313" key="5">
    <source>
        <dbReference type="Proteomes" id="UP000038750"/>
    </source>
</evidence>
<feature type="compositionally biased region" description="Basic and acidic residues" evidence="1">
    <location>
        <begin position="372"/>
        <end position="386"/>
    </location>
</feature>
<feature type="transmembrane region" description="Helical" evidence="2">
    <location>
        <begin position="14"/>
        <end position="32"/>
    </location>
</feature>
<accession>A0A0T9MUL3</accession>
<dbReference type="AlphaFoldDB" id="A0A0T9MUL3"/>
<evidence type="ECO:0000256" key="1">
    <source>
        <dbReference type="SAM" id="MobiDB-lite"/>
    </source>
</evidence>
<feature type="region of interest" description="Disordered" evidence="1">
    <location>
        <begin position="372"/>
        <end position="442"/>
    </location>
</feature>